<gene>
    <name evidence="2" type="ORF">ACFOD4_08235</name>
</gene>
<feature type="compositionally biased region" description="Polar residues" evidence="1">
    <location>
        <begin position="1"/>
        <end position="10"/>
    </location>
</feature>
<name>A0ABV7G0M5_9PROT</name>
<comment type="caution">
    <text evidence="2">The sequence shown here is derived from an EMBL/GenBank/DDBJ whole genome shotgun (WGS) entry which is preliminary data.</text>
</comment>
<accession>A0ABV7G0M5</accession>
<evidence type="ECO:0000313" key="3">
    <source>
        <dbReference type="Proteomes" id="UP001595593"/>
    </source>
</evidence>
<dbReference type="Proteomes" id="UP001595593">
    <property type="component" value="Unassembled WGS sequence"/>
</dbReference>
<keyword evidence="3" id="KW-1185">Reference proteome</keyword>
<evidence type="ECO:0008006" key="4">
    <source>
        <dbReference type="Google" id="ProtNLM"/>
    </source>
</evidence>
<dbReference type="RefSeq" id="WP_379595491.1">
    <property type="nucleotide sequence ID" value="NZ_JBHRTN010000008.1"/>
</dbReference>
<evidence type="ECO:0000256" key="1">
    <source>
        <dbReference type="SAM" id="MobiDB-lite"/>
    </source>
</evidence>
<proteinExistence type="predicted"/>
<sequence>MDENSTAMTSTRHHPVAAREEELNPVQRAAYVTAGLILAAAAARPRPNWGLSLLALGAGSLLAWHGAEGRCPVKGALVRNGFMQS</sequence>
<protein>
    <recommendedName>
        <fullName evidence="4">DUF2892 domain-containing protein</fullName>
    </recommendedName>
</protein>
<organism evidence="2 3">
    <name type="scientific">Teichococcus globiformis</name>
    <dbReference type="NCBI Taxonomy" id="2307229"/>
    <lineage>
        <taxon>Bacteria</taxon>
        <taxon>Pseudomonadati</taxon>
        <taxon>Pseudomonadota</taxon>
        <taxon>Alphaproteobacteria</taxon>
        <taxon>Acetobacterales</taxon>
        <taxon>Roseomonadaceae</taxon>
        <taxon>Roseomonas</taxon>
    </lineage>
</organism>
<feature type="region of interest" description="Disordered" evidence="1">
    <location>
        <begin position="1"/>
        <end position="21"/>
    </location>
</feature>
<evidence type="ECO:0000313" key="2">
    <source>
        <dbReference type="EMBL" id="MFC3125046.1"/>
    </source>
</evidence>
<reference evidence="3" key="1">
    <citation type="journal article" date="2019" name="Int. J. Syst. Evol. Microbiol.">
        <title>The Global Catalogue of Microorganisms (GCM) 10K type strain sequencing project: providing services to taxonomists for standard genome sequencing and annotation.</title>
        <authorList>
            <consortium name="The Broad Institute Genomics Platform"/>
            <consortium name="The Broad Institute Genome Sequencing Center for Infectious Disease"/>
            <person name="Wu L."/>
            <person name="Ma J."/>
        </authorList>
    </citation>
    <scope>NUCLEOTIDE SEQUENCE [LARGE SCALE GENOMIC DNA]</scope>
    <source>
        <strain evidence="3">KCTC 52094</strain>
    </source>
</reference>
<dbReference type="EMBL" id="JBHRTN010000008">
    <property type="protein sequence ID" value="MFC3125046.1"/>
    <property type="molecule type" value="Genomic_DNA"/>
</dbReference>